<dbReference type="STRING" id="1188252.A1QC_02680"/>
<dbReference type="InterPro" id="IPR019201">
    <property type="entry name" value="DUF2065"/>
</dbReference>
<evidence type="ECO:0000313" key="2">
    <source>
        <dbReference type="EMBL" id="OEF23471.1"/>
    </source>
</evidence>
<name>A0A1E5DZQ5_9VIBR</name>
<sequence length="57" mass="6143">MIAVGLLLIFEGMGPALFPKAWRNMIKQMALQSDIQLKQIGSALILVGAVVVFVTLS</sequence>
<reference evidence="2 3" key="1">
    <citation type="journal article" date="2012" name="Science">
        <title>Ecological populations of bacteria act as socially cohesive units of antibiotic production and resistance.</title>
        <authorList>
            <person name="Cordero O.X."/>
            <person name="Wildschutte H."/>
            <person name="Kirkup B."/>
            <person name="Proehl S."/>
            <person name="Ngo L."/>
            <person name="Hussain F."/>
            <person name="Le Roux F."/>
            <person name="Mincer T."/>
            <person name="Polz M.F."/>
        </authorList>
    </citation>
    <scope>NUCLEOTIDE SEQUENCE [LARGE SCALE GENOMIC DNA]</scope>
    <source>
        <strain evidence="2 3">1S-45</strain>
    </source>
</reference>
<keyword evidence="1" id="KW-0472">Membrane</keyword>
<gene>
    <name evidence="2" type="ORF">A1QC_02680</name>
</gene>
<dbReference type="PANTHER" id="PTHR38602:SF1">
    <property type="entry name" value="INNER MEMBRANE PROTEIN"/>
    <property type="match status" value="1"/>
</dbReference>
<keyword evidence="1" id="KW-1133">Transmembrane helix</keyword>
<protein>
    <submittedName>
        <fullName evidence="2">DUF2065 domain-containing protein</fullName>
    </submittedName>
</protein>
<comment type="caution">
    <text evidence="2">The sequence shown here is derived from an EMBL/GenBank/DDBJ whole genome shotgun (WGS) entry which is preliminary data.</text>
</comment>
<dbReference type="Proteomes" id="UP000094070">
    <property type="component" value="Unassembled WGS sequence"/>
</dbReference>
<proteinExistence type="predicted"/>
<dbReference type="AlphaFoldDB" id="A0A1E5DZQ5"/>
<organism evidence="2 3">
    <name type="scientific">Vibrio rumoiensis 1S-45</name>
    <dbReference type="NCBI Taxonomy" id="1188252"/>
    <lineage>
        <taxon>Bacteria</taxon>
        <taxon>Pseudomonadati</taxon>
        <taxon>Pseudomonadota</taxon>
        <taxon>Gammaproteobacteria</taxon>
        <taxon>Vibrionales</taxon>
        <taxon>Vibrionaceae</taxon>
        <taxon>Vibrio</taxon>
    </lineage>
</organism>
<evidence type="ECO:0000313" key="3">
    <source>
        <dbReference type="Proteomes" id="UP000094070"/>
    </source>
</evidence>
<keyword evidence="1" id="KW-0812">Transmembrane</keyword>
<accession>A0A1E5DZQ5</accession>
<dbReference type="PANTHER" id="PTHR38602">
    <property type="entry name" value="INNER MEMBRANE PROTEIN-RELATED"/>
    <property type="match status" value="1"/>
</dbReference>
<dbReference type="eggNOG" id="COG3242">
    <property type="taxonomic scope" value="Bacteria"/>
</dbReference>
<dbReference type="Pfam" id="PF09838">
    <property type="entry name" value="DUF2065"/>
    <property type="match status" value="1"/>
</dbReference>
<keyword evidence="3" id="KW-1185">Reference proteome</keyword>
<evidence type="ECO:0000256" key="1">
    <source>
        <dbReference type="SAM" id="Phobius"/>
    </source>
</evidence>
<dbReference type="EMBL" id="AJYK02000091">
    <property type="protein sequence ID" value="OEF23471.1"/>
    <property type="molecule type" value="Genomic_DNA"/>
</dbReference>
<feature type="transmembrane region" description="Helical" evidence="1">
    <location>
        <begin position="35"/>
        <end position="56"/>
    </location>
</feature>